<reference evidence="1 2" key="1">
    <citation type="submission" date="2019-02" db="EMBL/GenBank/DDBJ databases">
        <title>Deep-cultivation of Planctomycetes and their phenomic and genomic characterization uncovers novel biology.</title>
        <authorList>
            <person name="Wiegand S."/>
            <person name="Jogler M."/>
            <person name="Boedeker C."/>
            <person name="Pinto D."/>
            <person name="Vollmers J."/>
            <person name="Rivas-Marin E."/>
            <person name="Kohn T."/>
            <person name="Peeters S.H."/>
            <person name="Heuer A."/>
            <person name="Rast P."/>
            <person name="Oberbeckmann S."/>
            <person name="Bunk B."/>
            <person name="Jeske O."/>
            <person name="Meyerdierks A."/>
            <person name="Storesund J.E."/>
            <person name="Kallscheuer N."/>
            <person name="Luecker S."/>
            <person name="Lage O.M."/>
            <person name="Pohl T."/>
            <person name="Merkel B.J."/>
            <person name="Hornburger P."/>
            <person name="Mueller R.-W."/>
            <person name="Bruemmer F."/>
            <person name="Labrenz M."/>
            <person name="Spormann A.M."/>
            <person name="Op den Camp H."/>
            <person name="Overmann J."/>
            <person name="Amann R."/>
            <person name="Jetten M.S.M."/>
            <person name="Mascher T."/>
            <person name="Medema M.H."/>
            <person name="Devos D.P."/>
            <person name="Kaster A.-K."/>
            <person name="Ovreas L."/>
            <person name="Rohde M."/>
            <person name="Galperin M.Y."/>
            <person name="Jogler C."/>
        </authorList>
    </citation>
    <scope>NUCLEOTIDE SEQUENCE [LARGE SCALE GENOMIC DNA]</scope>
    <source>
        <strain evidence="1 2">FF011L</strain>
    </source>
</reference>
<dbReference type="KEGG" id="rml:FF011L_24750"/>
<evidence type="ECO:0000313" key="2">
    <source>
        <dbReference type="Proteomes" id="UP000320672"/>
    </source>
</evidence>
<dbReference type="EMBL" id="CP036262">
    <property type="protein sequence ID" value="QDS93702.1"/>
    <property type="molecule type" value="Genomic_DNA"/>
</dbReference>
<evidence type="ECO:0000313" key="1">
    <source>
        <dbReference type="EMBL" id="QDS93702.1"/>
    </source>
</evidence>
<organism evidence="1 2">
    <name type="scientific">Roseimaritima multifibrata</name>
    <dbReference type="NCBI Taxonomy" id="1930274"/>
    <lineage>
        <taxon>Bacteria</taxon>
        <taxon>Pseudomonadati</taxon>
        <taxon>Planctomycetota</taxon>
        <taxon>Planctomycetia</taxon>
        <taxon>Pirellulales</taxon>
        <taxon>Pirellulaceae</taxon>
        <taxon>Roseimaritima</taxon>
    </lineage>
</organism>
<protein>
    <submittedName>
        <fullName evidence="1">Uncharacterized protein</fullName>
    </submittedName>
</protein>
<gene>
    <name evidence="1" type="ORF">FF011L_24750</name>
</gene>
<accession>A0A517MFP3</accession>
<dbReference type="Proteomes" id="UP000320672">
    <property type="component" value="Chromosome"/>
</dbReference>
<name>A0A517MFP3_9BACT</name>
<sequence length="47" mass="5483">MDKRLTFSRASVFVGIQHFALCRFIFQLQHIANDRLRNSAFGMLPKT</sequence>
<dbReference type="AlphaFoldDB" id="A0A517MFP3"/>
<keyword evidence="2" id="KW-1185">Reference proteome</keyword>
<proteinExistence type="predicted"/>